<dbReference type="Proteomes" id="UP000197138">
    <property type="component" value="Unassembled WGS sequence"/>
</dbReference>
<comment type="caution">
    <text evidence="1">The sequence shown here is derived from an EMBL/GenBank/DDBJ whole genome shotgun (WGS) entry which is preliminary data.</text>
</comment>
<dbReference type="AlphaFoldDB" id="A0A218VZI8"/>
<dbReference type="EMBL" id="MTKT01005569">
    <property type="protein sequence ID" value="OWM65679.1"/>
    <property type="molecule type" value="Genomic_DNA"/>
</dbReference>
<protein>
    <submittedName>
        <fullName evidence="1">Uncharacterized protein</fullName>
    </submittedName>
</protein>
<accession>A0A218VZI8</accession>
<reference evidence="2" key="1">
    <citation type="journal article" date="2017" name="Plant J.">
        <title>The pomegranate (Punica granatum L.) genome and the genomics of punicalagin biosynthesis.</title>
        <authorList>
            <person name="Qin G."/>
            <person name="Xu C."/>
            <person name="Ming R."/>
            <person name="Tang H."/>
            <person name="Guyot R."/>
            <person name="Kramer E.M."/>
            <person name="Hu Y."/>
            <person name="Yi X."/>
            <person name="Qi Y."/>
            <person name="Xu X."/>
            <person name="Gao Z."/>
            <person name="Pan H."/>
            <person name="Jian J."/>
            <person name="Tian Y."/>
            <person name="Yue Z."/>
            <person name="Xu Y."/>
        </authorList>
    </citation>
    <scope>NUCLEOTIDE SEQUENCE [LARGE SCALE GENOMIC DNA]</scope>
    <source>
        <strain evidence="2">cv. Dabenzi</strain>
    </source>
</reference>
<gene>
    <name evidence="1" type="ORF">CDL15_Pgr017176</name>
</gene>
<organism evidence="1 2">
    <name type="scientific">Punica granatum</name>
    <name type="common">Pomegranate</name>
    <dbReference type="NCBI Taxonomy" id="22663"/>
    <lineage>
        <taxon>Eukaryota</taxon>
        <taxon>Viridiplantae</taxon>
        <taxon>Streptophyta</taxon>
        <taxon>Embryophyta</taxon>
        <taxon>Tracheophyta</taxon>
        <taxon>Spermatophyta</taxon>
        <taxon>Magnoliopsida</taxon>
        <taxon>eudicotyledons</taxon>
        <taxon>Gunneridae</taxon>
        <taxon>Pentapetalae</taxon>
        <taxon>rosids</taxon>
        <taxon>malvids</taxon>
        <taxon>Myrtales</taxon>
        <taxon>Lythraceae</taxon>
        <taxon>Punica</taxon>
    </lineage>
</organism>
<proteinExistence type="predicted"/>
<sequence length="85" mass="9832">MGSDGPAAIPVYVDKGFHRLVQLQVDFPLIPFPYSLLLLLKKTKNIFGSYFKTHQRICRECIEGSYALRMIDLFNREAPVRWMIG</sequence>
<evidence type="ECO:0000313" key="2">
    <source>
        <dbReference type="Proteomes" id="UP000197138"/>
    </source>
</evidence>
<evidence type="ECO:0000313" key="1">
    <source>
        <dbReference type="EMBL" id="OWM65679.1"/>
    </source>
</evidence>
<name>A0A218VZI8_PUNGR</name>